<dbReference type="RefSeq" id="XP_005711099.1">
    <property type="nucleotide sequence ID" value="XM_005711042.1"/>
</dbReference>
<dbReference type="AlphaFoldDB" id="R7QTV4"/>
<keyword evidence="2" id="KW-1185">Reference proteome</keyword>
<proteinExistence type="predicted"/>
<dbReference type="EMBL" id="HG002251">
    <property type="protein sequence ID" value="CDF40805.1"/>
    <property type="molecule type" value="Genomic_DNA"/>
</dbReference>
<sequence length="156" mass="17741">MGLHSPQSFAIALTERQRQAVVPRATRACKSLKTTGNLLEGLPLGESKRQLHTGGRFDRPRRKAWSPLQPVSQKQQSELLYFSCYDTGTSFGCSQLYTVRITVHSQNNPVELHMLSVASFAAQHISRLLKPFREIEEDRYSKIPIMQKRFLNHSSS</sequence>
<accession>R7QTV4</accession>
<protein>
    <submittedName>
        <fullName evidence="1">Uncharacterized protein</fullName>
    </submittedName>
</protein>
<dbReference type="GeneID" id="17318816"/>
<reference evidence="2" key="1">
    <citation type="journal article" date="2013" name="Proc. Natl. Acad. Sci. U.S.A.">
        <title>Genome structure and metabolic features in the red seaweed Chondrus crispus shed light on evolution of the Archaeplastida.</title>
        <authorList>
            <person name="Collen J."/>
            <person name="Porcel B."/>
            <person name="Carre W."/>
            <person name="Ball S.G."/>
            <person name="Chaparro C."/>
            <person name="Tonon T."/>
            <person name="Barbeyron T."/>
            <person name="Michel G."/>
            <person name="Noel B."/>
            <person name="Valentin K."/>
            <person name="Elias M."/>
            <person name="Artiguenave F."/>
            <person name="Arun A."/>
            <person name="Aury J.M."/>
            <person name="Barbosa-Neto J.F."/>
            <person name="Bothwell J.H."/>
            <person name="Bouget F.Y."/>
            <person name="Brillet L."/>
            <person name="Cabello-Hurtado F."/>
            <person name="Capella-Gutierrez S."/>
            <person name="Charrier B."/>
            <person name="Cladiere L."/>
            <person name="Cock J.M."/>
            <person name="Coelho S.M."/>
            <person name="Colleoni C."/>
            <person name="Czjzek M."/>
            <person name="Da Silva C."/>
            <person name="Delage L."/>
            <person name="Denoeud F."/>
            <person name="Deschamps P."/>
            <person name="Dittami S.M."/>
            <person name="Gabaldon T."/>
            <person name="Gachon C.M."/>
            <person name="Groisillier A."/>
            <person name="Herve C."/>
            <person name="Jabbari K."/>
            <person name="Katinka M."/>
            <person name="Kloareg B."/>
            <person name="Kowalczyk N."/>
            <person name="Labadie K."/>
            <person name="Leblanc C."/>
            <person name="Lopez P.J."/>
            <person name="McLachlan D.H."/>
            <person name="Meslet-Cladiere L."/>
            <person name="Moustafa A."/>
            <person name="Nehr Z."/>
            <person name="Nyvall Collen P."/>
            <person name="Panaud O."/>
            <person name="Partensky F."/>
            <person name="Poulain J."/>
            <person name="Rensing S.A."/>
            <person name="Rousvoal S."/>
            <person name="Samson G."/>
            <person name="Symeonidi A."/>
            <person name="Weissenbach J."/>
            <person name="Zambounis A."/>
            <person name="Wincker P."/>
            <person name="Boyen C."/>
        </authorList>
    </citation>
    <scope>NUCLEOTIDE SEQUENCE [LARGE SCALE GENOMIC DNA]</scope>
    <source>
        <strain evidence="2">cv. Stackhouse</strain>
    </source>
</reference>
<dbReference type="Proteomes" id="UP000012073">
    <property type="component" value="Unassembled WGS sequence"/>
</dbReference>
<gene>
    <name evidence="1" type="ORF">CHC_T00007440001</name>
</gene>
<name>R7QTV4_CHOCR</name>
<evidence type="ECO:0000313" key="2">
    <source>
        <dbReference type="Proteomes" id="UP000012073"/>
    </source>
</evidence>
<dbReference type="Gramene" id="CDF40805">
    <property type="protein sequence ID" value="CDF40805"/>
    <property type="gene ID" value="CHC_T00007440001"/>
</dbReference>
<evidence type="ECO:0000313" key="1">
    <source>
        <dbReference type="EMBL" id="CDF40805.1"/>
    </source>
</evidence>
<organism evidence="1 2">
    <name type="scientific">Chondrus crispus</name>
    <name type="common">Carrageen Irish moss</name>
    <name type="synonym">Polymorpha crispa</name>
    <dbReference type="NCBI Taxonomy" id="2769"/>
    <lineage>
        <taxon>Eukaryota</taxon>
        <taxon>Rhodophyta</taxon>
        <taxon>Florideophyceae</taxon>
        <taxon>Rhodymeniophycidae</taxon>
        <taxon>Gigartinales</taxon>
        <taxon>Gigartinaceae</taxon>
        <taxon>Chondrus</taxon>
    </lineage>
</organism>
<dbReference type="KEGG" id="ccp:CHC_T00007440001"/>